<dbReference type="PRINTS" id="PR00743">
    <property type="entry name" value="GLHYDRLASE36"/>
</dbReference>
<keyword evidence="8" id="KW-1185">Reference proteome</keyword>
<accession>A0A852TVV1</accession>
<dbReference type="RefSeq" id="WP_312863126.1">
    <property type="nucleotide sequence ID" value="NZ_BAAAYY010000001.1"/>
</dbReference>
<evidence type="ECO:0000259" key="6">
    <source>
        <dbReference type="Pfam" id="PF16875"/>
    </source>
</evidence>
<name>A0A852TVV1_9ACTN</name>
<evidence type="ECO:0000313" key="8">
    <source>
        <dbReference type="Proteomes" id="UP000589036"/>
    </source>
</evidence>
<reference evidence="7 8" key="1">
    <citation type="submission" date="2020-07" db="EMBL/GenBank/DDBJ databases">
        <title>Sequencing the genomes of 1000 actinobacteria strains.</title>
        <authorList>
            <person name="Klenk H.-P."/>
        </authorList>
    </citation>
    <scope>NUCLEOTIDE SEQUENCE [LARGE SCALE GENOMIC DNA]</scope>
    <source>
        <strain evidence="7 8">CXB654</strain>
    </source>
</reference>
<evidence type="ECO:0000256" key="2">
    <source>
        <dbReference type="ARBA" id="ARBA00012755"/>
    </source>
</evidence>
<dbReference type="Gene3D" id="2.70.98.60">
    <property type="entry name" value="alpha-galactosidase from lactobacil brevis"/>
    <property type="match status" value="1"/>
</dbReference>
<dbReference type="InterPro" id="IPR050985">
    <property type="entry name" value="Alpha-glycosidase_related"/>
</dbReference>
<dbReference type="Gene3D" id="3.20.20.70">
    <property type="entry name" value="Aldolase class I"/>
    <property type="match status" value="1"/>
</dbReference>
<feature type="domain" description="Glycosyl hydrolase family 36 C-terminal" evidence="5">
    <location>
        <begin position="512"/>
        <end position="597"/>
    </location>
</feature>
<keyword evidence="4 7" id="KW-0326">Glycosidase</keyword>
<dbReference type="GO" id="GO:0016052">
    <property type="term" value="P:carbohydrate catabolic process"/>
    <property type="evidence" value="ECO:0007669"/>
    <property type="project" value="InterPro"/>
</dbReference>
<dbReference type="PANTHER" id="PTHR43053">
    <property type="entry name" value="GLYCOSIDASE FAMILY 31"/>
    <property type="match status" value="1"/>
</dbReference>
<dbReference type="Proteomes" id="UP000589036">
    <property type="component" value="Unassembled WGS sequence"/>
</dbReference>
<comment type="caution">
    <text evidence="7">The sequence shown here is derived from an EMBL/GenBank/DDBJ whole genome shotgun (WGS) entry which is preliminary data.</text>
</comment>
<evidence type="ECO:0000256" key="1">
    <source>
        <dbReference type="ARBA" id="ARBA00001255"/>
    </source>
</evidence>
<evidence type="ECO:0000259" key="5">
    <source>
        <dbReference type="Pfam" id="PF16874"/>
    </source>
</evidence>
<dbReference type="GO" id="GO:0004557">
    <property type="term" value="F:alpha-galactosidase activity"/>
    <property type="evidence" value="ECO:0007669"/>
    <property type="project" value="UniProtKB-EC"/>
</dbReference>
<dbReference type="SUPFAM" id="SSF51445">
    <property type="entry name" value="(Trans)glycosidases"/>
    <property type="match status" value="1"/>
</dbReference>
<dbReference type="Gene3D" id="2.60.40.1180">
    <property type="entry name" value="Golgi alpha-mannosidase II"/>
    <property type="match status" value="1"/>
</dbReference>
<dbReference type="InterPro" id="IPR031704">
    <property type="entry name" value="Glyco_hydro_36_N"/>
</dbReference>
<organism evidence="7 8">
    <name type="scientific">Spinactinospora alkalitolerans</name>
    <dbReference type="NCBI Taxonomy" id="687207"/>
    <lineage>
        <taxon>Bacteria</taxon>
        <taxon>Bacillati</taxon>
        <taxon>Actinomycetota</taxon>
        <taxon>Actinomycetes</taxon>
        <taxon>Streptosporangiales</taxon>
        <taxon>Nocardiopsidaceae</taxon>
        <taxon>Spinactinospora</taxon>
    </lineage>
</organism>
<evidence type="ECO:0000256" key="4">
    <source>
        <dbReference type="ARBA" id="ARBA00023295"/>
    </source>
</evidence>
<dbReference type="InterPro" id="IPR013780">
    <property type="entry name" value="Glyco_hydro_b"/>
</dbReference>
<dbReference type="PANTHER" id="PTHR43053:SF3">
    <property type="entry name" value="ALPHA-GALACTOSIDASE C-RELATED"/>
    <property type="match status" value="1"/>
</dbReference>
<gene>
    <name evidence="7" type="ORF">HDA32_002112</name>
</gene>
<dbReference type="EMBL" id="JACCCC010000001">
    <property type="protein sequence ID" value="NYE46992.1"/>
    <property type="molecule type" value="Genomic_DNA"/>
</dbReference>
<dbReference type="EC" id="3.2.1.22" evidence="2"/>
<dbReference type="CDD" id="cd14791">
    <property type="entry name" value="GH36"/>
    <property type="match status" value="1"/>
</dbReference>
<dbReference type="InterPro" id="IPR013785">
    <property type="entry name" value="Aldolase_TIM"/>
</dbReference>
<protein>
    <recommendedName>
        <fullName evidence="2">alpha-galactosidase</fullName>
        <ecNumber evidence="2">3.2.1.22</ecNumber>
    </recommendedName>
</protein>
<dbReference type="FunFam" id="3.20.20.70:FF:000118">
    <property type="entry name" value="Alpha-galactosidase"/>
    <property type="match status" value="1"/>
</dbReference>
<keyword evidence="3 7" id="KW-0378">Hydrolase</keyword>
<sequence>MAFEAVDVEAGLALTGEVELADSGLLRMRHRLRNTGIGPYVVDGLHAALPVPGHARELLDLAGRWAKERRPQRRPLGTGAWVREVRRGRTGHDAPLGLFAGTEGFGFGHGEVWGLHVAWSGNHVSYAERMAEGTALLGGGELLLPGEIVLDSGEEYATPWLYAAYSGRGLDGVSSAFHGRLRSRPHHPGADRPRPVVINTWEAVYFDHDLDRLRELADRGARIGAERFVLDDGWFRHRRDDSAGLGDWYVDETVWPNGLEPLISHVRGLGMEFGLWVEPEMVNPDSDLYRAHPDWVLRRTADALPPSWRNQQVLDLANPEAYAHILERLDSLLEEYEIGYLKWDHNRDLIEAGHEGRPGVHAQTAALYRLMDELRARHPGVEIESCSSGGGRIDLEILERTDRVWASDCIDALERQSIQLWTGLLLPPELVGSHIGAAPAHTTGRVHGLGFRAATALFGHFGIEWDVSRLDERELSELAGAVSVYKELRGLLHSGDVVRADHIDPSVLLHGVVAADRSEAVFCYARTAAPDDVLPAPARLPGLDGSRRYRVSAVDPTGRPAGPERRDPAWVTEGSVTLPGAVLASAGVPVPLLAPEQAFLLRVRAVD</sequence>
<dbReference type="InterPro" id="IPR002252">
    <property type="entry name" value="Glyco_hydro_36"/>
</dbReference>
<dbReference type="InterPro" id="IPR017853">
    <property type="entry name" value="GH"/>
</dbReference>
<proteinExistence type="predicted"/>
<dbReference type="InterPro" id="IPR031705">
    <property type="entry name" value="Glyco_hydro_36_C"/>
</dbReference>
<evidence type="ECO:0000256" key="3">
    <source>
        <dbReference type="ARBA" id="ARBA00022801"/>
    </source>
</evidence>
<dbReference type="Pfam" id="PF16875">
    <property type="entry name" value="Glyco_hydro_36N"/>
    <property type="match status" value="1"/>
</dbReference>
<dbReference type="Pfam" id="PF02065">
    <property type="entry name" value="Melibiase"/>
    <property type="match status" value="1"/>
</dbReference>
<feature type="domain" description="Glycosyl hydrolase family 36 N-terminal" evidence="6">
    <location>
        <begin position="4"/>
        <end position="150"/>
    </location>
</feature>
<dbReference type="AlphaFoldDB" id="A0A852TVV1"/>
<dbReference type="InterPro" id="IPR038417">
    <property type="entry name" value="Alpga-gal_N_sf"/>
</dbReference>
<comment type="catalytic activity">
    <reaction evidence="1">
        <text>Hydrolysis of terminal, non-reducing alpha-D-galactose residues in alpha-D-galactosides, including galactose oligosaccharides, galactomannans and galactolipids.</text>
        <dbReference type="EC" id="3.2.1.22"/>
    </reaction>
</comment>
<dbReference type="Pfam" id="PF16874">
    <property type="entry name" value="Glyco_hydro_36C"/>
    <property type="match status" value="1"/>
</dbReference>
<evidence type="ECO:0000313" key="7">
    <source>
        <dbReference type="EMBL" id="NYE46992.1"/>
    </source>
</evidence>